<feature type="coiled-coil region" evidence="6">
    <location>
        <begin position="460"/>
        <end position="494"/>
    </location>
</feature>
<evidence type="ECO:0000256" key="6">
    <source>
        <dbReference type="SAM" id="Coils"/>
    </source>
</evidence>
<dbReference type="Pfam" id="PF13087">
    <property type="entry name" value="AAA_12"/>
    <property type="match status" value="1"/>
</dbReference>
<dbReference type="GO" id="GO:0005524">
    <property type="term" value="F:ATP binding"/>
    <property type="evidence" value="ECO:0007669"/>
    <property type="project" value="UniProtKB-KW"/>
</dbReference>
<comment type="similarity">
    <text evidence="1">Belongs to the DNA2/NAM7 helicase family.</text>
</comment>
<dbReference type="PANTHER" id="PTHR43788:SF8">
    <property type="entry name" value="DNA-BINDING PROTEIN SMUBP-2"/>
    <property type="match status" value="1"/>
</dbReference>
<keyword evidence="4" id="KW-0347">Helicase</keyword>
<accession>A0A1D8JFA6</accession>
<dbReference type="Gene3D" id="3.40.50.300">
    <property type="entry name" value="P-loop containing nucleotide triphosphate hydrolases"/>
    <property type="match status" value="3"/>
</dbReference>
<keyword evidence="2" id="KW-0547">Nucleotide-binding</keyword>
<evidence type="ECO:0000256" key="5">
    <source>
        <dbReference type="ARBA" id="ARBA00022840"/>
    </source>
</evidence>
<evidence type="ECO:0000313" key="11">
    <source>
        <dbReference type="Proteomes" id="UP000185746"/>
    </source>
</evidence>
<dbReference type="InterPro" id="IPR041677">
    <property type="entry name" value="DNA2/NAM7_AAA_11"/>
</dbReference>
<dbReference type="SUPFAM" id="SSF52540">
    <property type="entry name" value="P-loop containing nucleoside triphosphate hydrolases"/>
    <property type="match status" value="2"/>
</dbReference>
<keyword evidence="11" id="KW-1185">Reference proteome</keyword>
<dbReference type="Pfam" id="PF13086">
    <property type="entry name" value="AAA_11"/>
    <property type="match status" value="1"/>
</dbReference>
<protein>
    <submittedName>
        <fullName evidence="10">Uncharacterized protein</fullName>
    </submittedName>
</protein>
<keyword evidence="6" id="KW-0175">Coiled coil</keyword>
<evidence type="ECO:0000259" key="8">
    <source>
        <dbReference type="Pfam" id="PF13087"/>
    </source>
</evidence>
<dbReference type="InterPro" id="IPR041679">
    <property type="entry name" value="DNA2/NAM7-like_C"/>
</dbReference>
<evidence type="ECO:0000256" key="3">
    <source>
        <dbReference type="ARBA" id="ARBA00022801"/>
    </source>
</evidence>
<feature type="domain" description="DNA2/NAM7 helicase-like C-terminal" evidence="8">
    <location>
        <begin position="1130"/>
        <end position="1304"/>
    </location>
</feature>
<dbReference type="InterPro" id="IPR050534">
    <property type="entry name" value="Coronavir_polyprotein_1ab"/>
</dbReference>
<gene>
    <name evidence="10" type="ORF">BI350_07470</name>
</gene>
<dbReference type="RefSeq" id="WP_075527525.1">
    <property type="nucleotide sequence ID" value="NZ_CP017560.1"/>
</dbReference>
<feature type="domain" description="DNA2/NAM7 helicase helicase" evidence="7">
    <location>
        <begin position="360"/>
        <end position="521"/>
    </location>
</feature>
<dbReference type="Gene3D" id="3.40.960.10">
    <property type="entry name" value="VSR Endonuclease"/>
    <property type="match status" value="1"/>
</dbReference>
<reference evidence="10 11" key="1">
    <citation type="submission" date="2016-09" db="EMBL/GenBank/DDBJ databases">
        <title>Complete genome sequence of the Lysinibacillus sphaericus LMG 22257, a specie of Bacillus with ureolytic activity that can effectively biodeposit calcium carbonate.</title>
        <authorList>
            <person name="Yan W."/>
        </authorList>
    </citation>
    <scope>NUCLEOTIDE SEQUENCE [LARGE SCALE GENOMIC DNA]</scope>
    <source>
        <strain evidence="10 11">LMG 22257</strain>
    </source>
</reference>
<keyword evidence="5" id="KW-0067">ATP-binding</keyword>
<dbReference type="Pfam" id="PF18741">
    <property type="entry name" value="MTES_1575"/>
    <property type="match status" value="1"/>
</dbReference>
<dbReference type="InterPro" id="IPR027417">
    <property type="entry name" value="P-loop_NTPase"/>
</dbReference>
<keyword evidence="3" id="KW-0378">Hydrolase</keyword>
<evidence type="ECO:0000313" key="10">
    <source>
        <dbReference type="EMBL" id="AOV07394.1"/>
    </source>
</evidence>
<name>A0A1D8JFA6_9BACL</name>
<dbReference type="InterPro" id="IPR047187">
    <property type="entry name" value="SF1_C_Upf1"/>
</dbReference>
<proteinExistence type="inferred from homology"/>
<feature type="domain" description="Restriction endonuclease type II-like" evidence="9">
    <location>
        <begin position="1345"/>
        <end position="1438"/>
    </location>
</feature>
<evidence type="ECO:0000259" key="9">
    <source>
        <dbReference type="Pfam" id="PF18741"/>
    </source>
</evidence>
<dbReference type="PANTHER" id="PTHR43788">
    <property type="entry name" value="DNA2/NAM7 HELICASE FAMILY MEMBER"/>
    <property type="match status" value="1"/>
</dbReference>
<dbReference type="KEGG" id="surl:BI350_07470"/>
<evidence type="ECO:0000256" key="1">
    <source>
        <dbReference type="ARBA" id="ARBA00007913"/>
    </source>
</evidence>
<evidence type="ECO:0000259" key="7">
    <source>
        <dbReference type="Pfam" id="PF13086"/>
    </source>
</evidence>
<sequence>MSTTPLTHKASNLVQYIKELTQLRQKPVYSYKNYEDIIWIDLIPEEIECIDCFRNNFDDWLYVKKPITPTQPDIPETISEWIIVNPTLGTLIINESITISSTSSDDNEPQTEEIFLKDMPHIDEQIEAFENDVWIPYITESERVKNIQKLYDRLYKIHQELQHNSETLELVVSVGLLQWKQADKDLVERHLLTSEVELQFNKSHAEMTIVPSSQGNAFELEEDMLLVEDRLFSDDHKEVRSLLKSYNEENTIRDNFDTVLKSIVNAIDSRGVYSDTLAVPNHSSQGPILSLSPAIVLRKKSQKSFQYACDTAIEQLNEMDDAAVPENLANMLGNIDDKVEKQIDELKFQEAQEYYFPLPTNDEQNRIIATLNNKSSVLVQGPPGTGKTHTIANLTSHLLATGQRVLITSQTAKALSVLKSKLPEELQDLSVSLLGGDSASMKDLEKVVSTISVNKERFDLTKMTSAVTEKEQTLKKLKQDLNKTKTNLMEIREAETYIHNFDASYQGTAQQIATQLNKDAERFDWYTTPINIETPESFLLEERNLIARYIELKNTHLDTPIGYDQFEYPSMEQTVQLENLVNVIKKEQILQSRYQLLTKNEIDDLQNTLIGISDDKLSKLTSSLSQYDELLTPLLFNTYPNLKKVINDIFINRGHLWARIEVEFRDHLETINKFKSNFDPNLITVDGVSTASLKKMTEDLVLHFTNGGKMGNFLFQPKIVKQYKATLQKIQYNNLPIKTEDDIKRVHAYALTKDAFESIEKLVIPHLLDTKPIVNELALTEYETTLSQLSKALKIQQWRSAILEEFAFLSADLFNEQQSKSMQHNIEIYNVKSELKQVSNQISTRITAIENVLTEKTHSLYSEFVTALSERNIDAIQTAYTQYDYFQQVMNRDNEINMISIKLEKESSLLLKQLNETYADSIWNKRFSVWEKAQNWRKMKSWLGEFAQRDEATLTANYDQIDKDIRDTITEIGTTKAWISMLSTMTHSQSKHLKAWARSVKNYGKGYGTNAPRFIAEAQYHMQHCKDAIPAWIMPLSRVFENFEIRPNLFDIVIVDEASQSWHDALLLKYLARKMIIVGDDKQISPSVIGIQAEDIYRLNHKYLKPFEFEFADTLNATNSFFDVSYIMFKDTITLREHYRCMPEIIGFSNRISYTNSPLIPLRQYPANRLEPIVSTYLPHGVREGSSQNAYNEVEADEIVKSIRNCIKNPRYDGKTIGVISLLGNNQAKLIQNKLIDEVGAEVMEERQIICGDAYAFQGDERDVIFLSMVVAKGKTRLTAQTADSARQRFNVAASRAKDQLWVMHSISVNDISNRDCLRYNLLTYIADPLKEETEANREKCESKFEIDVFDAIVSKGYRVIPQFEVAGYRLDLVVQGEKSRLVVECDGDHWHTSIEDRERDFLRERLLQRAGWTFWRVLGSTYYHNPEKALESLWTKLEELNIKPYLEWAGSSSIEKQSDIVETEDCCKNDTEEPIILETANRSHSEAIQPVTIDTQNIETQKKTLVISTAKSQLNAEDPITLVINELNALGLETIDYRNKSKTLYVIGDTDLGKDLKTYRSQNLIFRPLDKGNKTTGFRSAWYAKIMS</sequence>
<dbReference type="CDD" id="cd18808">
    <property type="entry name" value="SF1_C_Upf1"/>
    <property type="match status" value="1"/>
</dbReference>
<dbReference type="GO" id="GO:0016787">
    <property type="term" value="F:hydrolase activity"/>
    <property type="evidence" value="ECO:0007669"/>
    <property type="project" value="UniProtKB-KW"/>
</dbReference>
<dbReference type="GO" id="GO:0043139">
    <property type="term" value="F:5'-3' DNA helicase activity"/>
    <property type="evidence" value="ECO:0007669"/>
    <property type="project" value="TreeGrafter"/>
</dbReference>
<dbReference type="Proteomes" id="UP000185746">
    <property type="component" value="Chromosome"/>
</dbReference>
<evidence type="ECO:0000256" key="4">
    <source>
        <dbReference type="ARBA" id="ARBA00022806"/>
    </source>
</evidence>
<dbReference type="EMBL" id="CP017560">
    <property type="protein sequence ID" value="AOV07394.1"/>
    <property type="molecule type" value="Genomic_DNA"/>
</dbReference>
<evidence type="ECO:0000256" key="2">
    <source>
        <dbReference type="ARBA" id="ARBA00022741"/>
    </source>
</evidence>
<organism evidence="10 11">
    <name type="scientific">Sporosarcina ureilytica</name>
    <dbReference type="NCBI Taxonomy" id="298596"/>
    <lineage>
        <taxon>Bacteria</taxon>
        <taxon>Bacillati</taxon>
        <taxon>Bacillota</taxon>
        <taxon>Bacilli</taxon>
        <taxon>Bacillales</taxon>
        <taxon>Caryophanaceae</taxon>
        <taxon>Sporosarcina</taxon>
    </lineage>
</organism>
<dbReference type="InterPro" id="IPR049468">
    <property type="entry name" value="Restrct_endonuc-II-like_dom"/>
</dbReference>